<dbReference type="PROSITE" id="PS51007">
    <property type="entry name" value="CYTC"/>
    <property type="match status" value="1"/>
</dbReference>
<accession>W4M858</accession>
<evidence type="ECO:0000313" key="6">
    <source>
        <dbReference type="EMBL" id="ETX06358.1"/>
    </source>
</evidence>
<evidence type="ECO:0000256" key="3">
    <source>
        <dbReference type="ARBA" id="ARBA00023004"/>
    </source>
</evidence>
<protein>
    <recommendedName>
        <fullName evidence="5">Cytochrome c domain-containing protein</fullName>
    </recommendedName>
</protein>
<name>W4M858_9BACT</name>
<keyword evidence="1 4" id="KW-0349">Heme</keyword>
<proteinExistence type="predicted"/>
<dbReference type="GO" id="GO:0009055">
    <property type="term" value="F:electron transfer activity"/>
    <property type="evidence" value="ECO:0007669"/>
    <property type="project" value="InterPro"/>
</dbReference>
<dbReference type="Gene3D" id="1.10.760.10">
    <property type="entry name" value="Cytochrome c-like domain"/>
    <property type="match status" value="1"/>
</dbReference>
<organism evidence="6 7">
    <name type="scientific">Candidatus Entotheonella gemina</name>
    <dbReference type="NCBI Taxonomy" id="1429439"/>
    <lineage>
        <taxon>Bacteria</taxon>
        <taxon>Pseudomonadati</taxon>
        <taxon>Nitrospinota/Tectimicrobiota group</taxon>
        <taxon>Candidatus Tectimicrobiota</taxon>
        <taxon>Candidatus Entotheonellia</taxon>
        <taxon>Candidatus Entotheonellales</taxon>
        <taxon>Candidatus Entotheonellaceae</taxon>
        <taxon>Candidatus Entotheonella</taxon>
    </lineage>
</organism>
<gene>
    <name evidence="6" type="ORF">ETSY2_17600</name>
</gene>
<dbReference type="SUPFAM" id="SSF46626">
    <property type="entry name" value="Cytochrome c"/>
    <property type="match status" value="1"/>
</dbReference>
<sequence>MKWSLKLIVPIALIGLAPMLYGSGVVAQEVRFSSEYLRDPANITLGKKLWFKRCTLCHGKEAYPGSAPKLRPARYQPEFVYDRVTNGFRGMPAMKQDFSEEERRAIVAYVMSQGFVE</sequence>
<evidence type="ECO:0000256" key="1">
    <source>
        <dbReference type="ARBA" id="ARBA00022617"/>
    </source>
</evidence>
<dbReference type="InterPro" id="IPR009056">
    <property type="entry name" value="Cyt_c-like_dom"/>
</dbReference>
<comment type="caution">
    <text evidence="6">The sequence shown here is derived from an EMBL/GenBank/DDBJ whole genome shotgun (WGS) entry which is preliminary data.</text>
</comment>
<dbReference type="AlphaFoldDB" id="W4M858"/>
<dbReference type="HOGENOM" id="CLU_2080478_0_0_7"/>
<keyword evidence="2 4" id="KW-0479">Metal-binding</keyword>
<dbReference type="EMBL" id="AZHX01000719">
    <property type="protein sequence ID" value="ETX06358.1"/>
    <property type="molecule type" value="Genomic_DNA"/>
</dbReference>
<evidence type="ECO:0000256" key="2">
    <source>
        <dbReference type="ARBA" id="ARBA00022723"/>
    </source>
</evidence>
<evidence type="ECO:0000259" key="5">
    <source>
        <dbReference type="PROSITE" id="PS51007"/>
    </source>
</evidence>
<keyword evidence="3 4" id="KW-0408">Iron</keyword>
<reference evidence="6 7" key="1">
    <citation type="journal article" date="2014" name="Nature">
        <title>An environmental bacterial taxon with a large and distinct metabolic repertoire.</title>
        <authorList>
            <person name="Wilson M.C."/>
            <person name="Mori T."/>
            <person name="Ruckert C."/>
            <person name="Uria A.R."/>
            <person name="Helf M.J."/>
            <person name="Takada K."/>
            <person name="Gernert C."/>
            <person name="Steffens U.A."/>
            <person name="Heycke N."/>
            <person name="Schmitt S."/>
            <person name="Rinke C."/>
            <person name="Helfrich E.J."/>
            <person name="Brachmann A.O."/>
            <person name="Gurgui C."/>
            <person name="Wakimoto T."/>
            <person name="Kracht M."/>
            <person name="Crusemann M."/>
            <person name="Hentschel U."/>
            <person name="Abe I."/>
            <person name="Matsunaga S."/>
            <person name="Kalinowski J."/>
            <person name="Takeyama H."/>
            <person name="Piel J."/>
        </authorList>
    </citation>
    <scope>NUCLEOTIDE SEQUENCE [LARGE SCALE GENOMIC DNA]</scope>
    <source>
        <strain evidence="7">TSY2</strain>
    </source>
</reference>
<dbReference type="Proteomes" id="UP000019140">
    <property type="component" value="Unassembled WGS sequence"/>
</dbReference>
<feature type="domain" description="Cytochrome c" evidence="5">
    <location>
        <begin position="41"/>
        <end position="114"/>
    </location>
</feature>
<dbReference type="GO" id="GO:0046872">
    <property type="term" value="F:metal ion binding"/>
    <property type="evidence" value="ECO:0007669"/>
    <property type="project" value="UniProtKB-KW"/>
</dbReference>
<dbReference type="GO" id="GO:0020037">
    <property type="term" value="F:heme binding"/>
    <property type="evidence" value="ECO:0007669"/>
    <property type="project" value="InterPro"/>
</dbReference>
<dbReference type="InterPro" id="IPR036909">
    <property type="entry name" value="Cyt_c-like_dom_sf"/>
</dbReference>
<keyword evidence="7" id="KW-1185">Reference proteome</keyword>
<dbReference type="Pfam" id="PF13442">
    <property type="entry name" value="Cytochrome_CBB3"/>
    <property type="match status" value="1"/>
</dbReference>
<evidence type="ECO:0000313" key="7">
    <source>
        <dbReference type="Proteomes" id="UP000019140"/>
    </source>
</evidence>
<evidence type="ECO:0000256" key="4">
    <source>
        <dbReference type="PROSITE-ProRule" id="PRU00433"/>
    </source>
</evidence>